<protein>
    <submittedName>
        <fullName evidence="2">Uncharacterized protein</fullName>
    </submittedName>
</protein>
<keyword evidence="3" id="KW-1185">Reference proteome</keyword>
<feature type="region of interest" description="Disordered" evidence="1">
    <location>
        <begin position="313"/>
        <end position="387"/>
    </location>
</feature>
<proteinExistence type="predicted"/>
<evidence type="ECO:0000313" key="3">
    <source>
        <dbReference type="Proteomes" id="UP000077069"/>
    </source>
</evidence>
<dbReference type="GeneID" id="28768837"/>
<gene>
    <name evidence="2" type="ORF">CC84DRAFT_1264908</name>
</gene>
<dbReference type="EMBL" id="KV441569">
    <property type="protein sequence ID" value="OAF98509.1"/>
    <property type="molecule type" value="Genomic_DNA"/>
</dbReference>
<organism evidence="2 3">
    <name type="scientific">Paraphaeosphaeria sporulosa</name>
    <dbReference type="NCBI Taxonomy" id="1460663"/>
    <lineage>
        <taxon>Eukaryota</taxon>
        <taxon>Fungi</taxon>
        <taxon>Dikarya</taxon>
        <taxon>Ascomycota</taxon>
        <taxon>Pezizomycotina</taxon>
        <taxon>Dothideomycetes</taxon>
        <taxon>Pleosporomycetidae</taxon>
        <taxon>Pleosporales</taxon>
        <taxon>Massarineae</taxon>
        <taxon>Didymosphaeriaceae</taxon>
        <taxon>Paraphaeosphaeria</taxon>
    </lineage>
</organism>
<accession>A0A177BW00</accession>
<evidence type="ECO:0000313" key="2">
    <source>
        <dbReference type="EMBL" id="OAF98509.1"/>
    </source>
</evidence>
<dbReference type="AlphaFoldDB" id="A0A177BW00"/>
<evidence type="ECO:0000256" key="1">
    <source>
        <dbReference type="SAM" id="MobiDB-lite"/>
    </source>
</evidence>
<name>A0A177BW00_9PLEO</name>
<dbReference type="OrthoDB" id="4831770at2759"/>
<reference evidence="2 3" key="1">
    <citation type="submission" date="2016-05" db="EMBL/GenBank/DDBJ databases">
        <title>Comparative analysis of secretome profiles of manganese(II)-oxidizing ascomycete fungi.</title>
        <authorList>
            <consortium name="DOE Joint Genome Institute"/>
            <person name="Zeiner C.A."/>
            <person name="Purvine S.O."/>
            <person name="Zink E.M."/>
            <person name="Wu S."/>
            <person name="Pasa-Tolic L."/>
            <person name="Chaput D.L."/>
            <person name="Haridas S."/>
            <person name="Grigoriev I.V."/>
            <person name="Santelli C.M."/>
            <person name="Hansel C.M."/>
        </authorList>
    </citation>
    <scope>NUCLEOTIDE SEQUENCE [LARGE SCALE GENOMIC DNA]</scope>
    <source>
        <strain evidence="2 3">AP3s5-JAC2a</strain>
    </source>
</reference>
<dbReference type="RefSeq" id="XP_018028875.1">
    <property type="nucleotide sequence ID" value="XM_018185351.1"/>
</dbReference>
<sequence length="387" mass="42179">MDVTDEADRRARDQLDPRRAALVPAHMPDHLHDVLHPLPSVPDRHTINWARRIGDCASTIARQLRADTAPPVVQIREPCSGDVYQESLDQATWDVTPERVIWGSPFIFLVDDFCGGFPRRDVTGCIVPIRPQPEQPKQDEPLHRAELFCALALLHRQLKRNRPDDDRPRPYRYFVAMHVTVVAVTQDRIRIHEASVGDSTKTGGASVIRIVKRLDLSIRDVTGEANTMCDNGHAVGDNWLDVMSYMCFADEDHVSPDLVSRPTDAPTTEPMRNTLAETAPPYATTLAPVCASSAEAASLDAATITPVSYPPVKAASPDAVASEPEPNASTQIAPIPQTPKPRTPLAPIPHGNAINTQRVGKAGSPKKNKSPVKGAPAPPAPSREDTA</sequence>
<dbReference type="Proteomes" id="UP000077069">
    <property type="component" value="Unassembled WGS sequence"/>
</dbReference>
<dbReference type="InParanoid" id="A0A177BW00"/>
<feature type="compositionally biased region" description="Pro residues" evidence="1">
    <location>
        <begin position="336"/>
        <end position="347"/>
    </location>
</feature>